<name>A0A1S7FSP9_9LIST</name>
<evidence type="ECO:0000313" key="2">
    <source>
        <dbReference type="Proteomes" id="UP000223060"/>
    </source>
</evidence>
<dbReference type="KEGG" id="lwi:UE46_04855"/>
<organism evidence="1 2">
    <name type="scientific">Listeria weihenstephanensis</name>
    <dbReference type="NCBI Taxonomy" id="1006155"/>
    <lineage>
        <taxon>Bacteria</taxon>
        <taxon>Bacillati</taxon>
        <taxon>Bacillota</taxon>
        <taxon>Bacilli</taxon>
        <taxon>Bacillales</taxon>
        <taxon>Listeriaceae</taxon>
        <taxon>Listeria</taxon>
    </lineage>
</organism>
<evidence type="ECO:0000313" key="1">
    <source>
        <dbReference type="EMBL" id="AQY50423.1"/>
    </source>
</evidence>
<dbReference type="Proteomes" id="UP000223060">
    <property type="component" value="Chromosome"/>
</dbReference>
<accession>A0A1S7FSP9</accession>
<dbReference type="RefSeq" id="WP_036058486.1">
    <property type="nucleotide sequence ID" value="NZ_CP011102.1"/>
</dbReference>
<dbReference type="AlphaFoldDB" id="A0A1S7FSP9"/>
<protein>
    <submittedName>
        <fullName evidence="1">Uncharacterized protein</fullName>
    </submittedName>
</protein>
<reference evidence="2" key="1">
    <citation type="submission" date="2015-03" db="EMBL/GenBank/DDBJ databases">
        <authorList>
            <person name="Ferrari E."/>
            <person name="Walter M.C."/>
            <person name="Huptas C."/>
            <person name="Scherer S."/>
            <person name="Mueller-Herbst S."/>
        </authorList>
    </citation>
    <scope>NUCLEOTIDE SEQUENCE [LARGE SCALE GENOMIC DNA]</scope>
    <source>
        <strain evidence="2">LWP01</strain>
    </source>
</reference>
<gene>
    <name evidence="1" type="ORF">UE46_04855</name>
</gene>
<dbReference type="EMBL" id="CP011102">
    <property type="protein sequence ID" value="AQY50423.1"/>
    <property type="molecule type" value="Genomic_DNA"/>
</dbReference>
<keyword evidence="2" id="KW-1185">Reference proteome</keyword>
<proteinExistence type="predicted"/>
<sequence>MRRKTILYVSATILLLVTSVFLIIGKTDNKVDAIAEQESVNNNEVVRAVINREYPIYANFKELVNHADTIFKGKVESYEDKLIDTTAKWNLKELTMEERAAVSLNQNADDGTSPCRVFRVRVITDFKGNHEVGDIVEVKQTHGKKNGVDYSEAGEVLLETDKEYLLFLQDYEGTPSSIINPTQGLYVEENGEYVAPMQVDNSAIAVNEAELEAIEK</sequence>